<dbReference type="Pfam" id="PF00535">
    <property type="entry name" value="Glycos_transf_2"/>
    <property type="match status" value="1"/>
</dbReference>
<accession>A0AAT9H4R6</accession>
<dbReference type="CDD" id="cd02511">
    <property type="entry name" value="Beta4Glucosyltransferase"/>
    <property type="match status" value="1"/>
</dbReference>
<dbReference type="Gene3D" id="3.90.550.10">
    <property type="entry name" value="Spore Coat Polysaccharide Biosynthesis Protein SpsA, Chain A"/>
    <property type="match status" value="1"/>
</dbReference>
<dbReference type="PANTHER" id="PTHR43630:SF2">
    <property type="entry name" value="GLYCOSYLTRANSFERASE"/>
    <property type="match status" value="1"/>
</dbReference>
<dbReference type="SUPFAM" id="SSF53448">
    <property type="entry name" value="Nucleotide-diphospho-sugar transferases"/>
    <property type="match status" value="1"/>
</dbReference>
<protein>
    <submittedName>
        <fullName evidence="3">Glycosyltransferase family 2 protein</fullName>
    </submittedName>
</protein>
<dbReference type="EMBL" id="AP031573">
    <property type="protein sequence ID" value="BFM44471.1"/>
    <property type="molecule type" value="Genomic_DNA"/>
</dbReference>
<evidence type="ECO:0000313" key="3">
    <source>
        <dbReference type="EMBL" id="BFM44471.1"/>
    </source>
</evidence>
<gene>
    <name evidence="3" type="ORF">CFS9_31120</name>
</gene>
<dbReference type="RefSeq" id="WP_369615585.1">
    <property type="nucleotide sequence ID" value="NZ_AP031573.1"/>
</dbReference>
<evidence type="ECO:0000256" key="1">
    <source>
        <dbReference type="ARBA" id="ARBA00038494"/>
    </source>
</evidence>
<sequence>MSEELMNTADREKLSVLIITLNEEQHIKSLLEDIDFADEIIVVDSYSTDRTLSIIESFKNVKVIQNPFVNYTSQRNFAIDQAKNDWILFIDADERLTPELKLEIAATINQKDTASAYFIYRTFMFKNRKLHFSGWQTDKIFRLFNKTHCRYNQDRMVHEKLIVNGPIATLKNKIIHFSYTSYADYKAKMYSYGVLKANEKQKKGQKPSRLLMIFHPVYTFLYQFLVRLGILDGAKGITICYLNAYSVFVRYKELFRITSSRT</sequence>
<evidence type="ECO:0000259" key="2">
    <source>
        <dbReference type="Pfam" id="PF00535"/>
    </source>
</evidence>
<dbReference type="AlphaFoldDB" id="A0AAT9H4R6"/>
<proteinExistence type="inferred from homology"/>
<comment type="similarity">
    <text evidence="1">Belongs to the glycosyltransferase 2 family. WaaE/KdtX subfamily.</text>
</comment>
<reference evidence="3" key="1">
    <citation type="submission" date="2024-05" db="EMBL/GenBank/DDBJ databases">
        <title>Whole-Genome Sequence of CFS9, a Potential Fish Probiotic Isolated from the Body Surface of Silurus asotus.</title>
        <authorList>
            <person name="Kojima M."/>
            <person name="Tobioka K."/>
            <person name="Yokota K."/>
            <person name="Nakatani H."/>
            <person name="Hori K."/>
            <person name="Tamaru Y."/>
            <person name="Okazaki F."/>
        </authorList>
    </citation>
    <scope>NUCLEOTIDE SEQUENCE</scope>
    <source>
        <strain evidence="3">CFS9</strain>
    </source>
</reference>
<dbReference type="InterPro" id="IPR001173">
    <property type="entry name" value="Glyco_trans_2-like"/>
</dbReference>
<organism evidence="3">
    <name type="scientific">Flavobacterium sp. CFS9</name>
    <dbReference type="NCBI Taxonomy" id="3143118"/>
    <lineage>
        <taxon>Bacteria</taxon>
        <taxon>Pseudomonadati</taxon>
        <taxon>Bacteroidota</taxon>
        <taxon>Flavobacteriia</taxon>
        <taxon>Flavobacteriales</taxon>
        <taxon>Flavobacteriaceae</taxon>
        <taxon>Flavobacterium</taxon>
    </lineage>
</organism>
<dbReference type="InterPro" id="IPR029044">
    <property type="entry name" value="Nucleotide-diphossugar_trans"/>
</dbReference>
<dbReference type="PANTHER" id="PTHR43630">
    <property type="entry name" value="POLY-BETA-1,6-N-ACETYL-D-GLUCOSAMINE SYNTHASE"/>
    <property type="match status" value="1"/>
</dbReference>
<name>A0AAT9H4R6_9FLAO</name>
<feature type="domain" description="Glycosyltransferase 2-like" evidence="2">
    <location>
        <begin position="15"/>
        <end position="158"/>
    </location>
</feature>